<protein>
    <submittedName>
        <fullName evidence="1">Uncharacterized protein</fullName>
    </submittedName>
</protein>
<dbReference type="HOGENOM" id="CLU_1666545_0_0_11"/>
<dbReference type="AlphaFoldDB" id="A0A075JHQ1"/>
<organism evidence="1 2">
    <name type="scientific">Dermacoccus nishinomiyaensis</name>
    <dbReference type="NCBI Taxonomy" id="1274"/>
    <lineage>
        <taxon>Bacteria</taxon>
        <taxon>Bacillati</taxon>
        <taxon>Actinomycetota</taxon>
        <taxon>Actinomycetes</taxon>
        <taxon>Micrococcales</taxon>
        <taxon>Dermacoccaceae</taxon>
        <taxon>Dermacoccus</taxon>
    </lineage>
</organism>
<dbReference type="EMBL" id="CP008889">
    <property type="protein sequence ID" value="AIF41370.1"/>
    <property type="molecule type" value="Genomic_DNA"/>
</dbReference>
<accession>A0A075JHQ1</accession>
<keyword evidence="2" id="KW-1185">Reference proteome</keyword>
<proteinExistence type="predicted"/>
<reference evidence="1 2" key="1">
    <citation type="submission" date="2014-07" db="EMBL/GenBank/DDBJ databases">
        <title>Genome Sequencing of Dermacoccus nishinomiyaensis.</title>
        <authorList>
            <person name="Hong K.W."/>
            <person name="Chan K.G."/>
        </authorList>
    </citation>
    <scope>NUCLEOTIDE SEQUENCE [LARGE SCALE GENOMIC DNA]</scope>
    <source>
        <strain evidence="1 2">M25</strain>
    </source>
</reference>
<gene>
    <name evidence="1" type="ORF">HX89_10950</name>
</gene>
<dbReference type="KEGG" id="dni:HX89_10950"/>
<evidence type="ECO:0000313" key="2">
    <source>
        <dbReference type="Proteomes" id="UP000027986"/>
    </source>
</evidence>
<dbReference type="Proteomes" id="UP000027986">
    <property type="component" value="Chromosome"/>
</dbReference>
<evidence type="ECO:0000313" key="1">
    <source>
        <dbReference type="EMBL" id="AIF41370.1"/>
    </source>
</evidence>
<name>A0A075JHQ1_9MICO</name>
<sequence>MSAVGKKWALIANARDGGYPDGFTAIRLKDVIAVRRRAGFEDAFAKTRTDWPESPLHLDLDSTRGLLESAPTRGRLIAIERERKLEDAMWVGVPVLIDKRWTWMHEVDADAAWREEPLAYRTTSITRVTWGDSYLCALEAVLPARPDVGVVATKMLRD</sequence>